<comment type="caution">
    <text evidence="2">The sequence shown here is derived from an EMBL/GenBank/DDBJ whole genome shotgun (WGS) entry which is preliminary data.</text>
</comment>
<sequence length="310" mass="36462">MSTLIAFFLKYLLAPIIVLTSLIIMKSIGKGKSALKMKKLIVFILVLALILALPSLLGLLKYEFVWGGLIISTTIYLLLGYCFNLFSKTELFKVIGFKKEKWLLLFSYFISVVLGAWIYYLVFTWLSKLNYGVWAMCNTLWFFIPVFYTFSKEKFVSIPTAFYKLWRGENDEKDQEYWDNIDTFRLMQVTIKVKRNINSNLYASFSVKMPEDITIGKWFNRFVEDQNIRFPNDVIELENDKEDYGWIFYTNKWLPFPLFIRMLDFNENVVKNNIKNKMIIYARRVIQNDKAAEAEAEAEAEAKTTATQEK</sequence>
<proteinExistence type="predicted"/>
<dbReference type="Pfam" id="PF17555">
    <property type="entry name" value="TssN"/>
    <property type="match status" value="1"/>
</dbReference>
<organism evidence="2 3">
    <name type="scientific">Flavivirga aquatica</name>
    <dbReference type="NCBI Taxonomy" id="1849968"/>
    <lineage>
        <taxon>Bacteria</taxon>
        <taxon>Pseudomonadati</taxon>
        <taxon>Bacteroidota</taxon>
        <taxon>Flavobacteriia</taxon>
        <taxon>Flavobacteriales</taxon>
        <taxon>Flavobacteriaceae</taxon>
        <taxon>Flavivirga</taxon>
    </lineage>
</organism>
<name>A0A1E5TEP5_9FLAO</name>
<evidence type="ECO:0000313" key="3">
    <source>
        <dbReference type="Proteomes" id="UP000095713"/>
    </source>
</evidence>
<accession>A0A1E5TEP5</accession>
<evidence type="ECO:0000313" key="2">
    <source>
        <dbReference type="EMBL" id="OEK09817.1"/>
    </source>
</evidence>
<dbReference type="InterPro" id="IPR035177">
    <property type="entry name" value="TssN"/>
</dbReference>
<keyword evidence="1" id="KW-1133">Transmembrane helix</keyword>
<protein>
    <submittedName>
        <fullName evidence="2">Uncharacterized protein</fullName>
    </submittedName>
</protein>
<dbReference type="AlphaFoldDB" id="A0A1E5TEP5"/>
<keyword evidence="1" id="KW-0472">Membrane</keyword>
<dbReference type="OrthoDB" id="1024052at2"/>
<feature type="transmembrane region" description="Helical" evidence="1">
    <location>
        <begin position="103"/>
        <end position="125"/>
    </location>
</feature>
<keyword evidence="1" id="KW-0812">Transmembrane</keyword>
<evidence type="ECO:0000256" key="1">
    <source>
        <dbReference type="SAM" id="Phobius"/>
    </source>
</evidence>
<dbReference type="RefSeq" id="WP_069828477.1">
    <property type="nucleotide sequence ID" value="NZ_MDJD01000006.1"/>
</dbReference>
<dbReference type="STRING" id="1849968.A8C32_09915"/>
<keyword evidence="3" id="KW-1185">Reference proteome</keyword>
<dbReference type="Proteomes" id="UP000095713">
    <property type="component" value="Unassembled WGS sequence"/>
</dbReference>
<dbReference type="EMBL" id="MDJD01000006">
    <property type="protein sequence ID" value="OEK09817.1"/>
    <property type="molecule type" value="Genomic_DNA"/>
</dbReference>
<reference evidence="2 3" key="1">
    <citation type="submission" date="2016-05" db="EMBL/GenBank/DDBJ databases">
        <title>Draft Genome Sequence of Algibacter sp. Strain SK-16 Isolated from the Surface Water of Aburatsubo Inlet.</title>
        <authorList>
            <person name="Wong S.-K."/>
            <person name="Yoshizawa S."/>
            <person name="Nakajima Y."/>
            <person name="Ogura Y."/>
            <person name="Tetsuya H."/>
            <person name="Hamasaki K."/>
        </authorList>
    </citation>
    <scope>NUCLEOTIDE SEQUENCE [LARGE SCALE GENOMIC DNA]</scope>
    <source>
        <strain evidence="2 3">SK-16</strain>
    </source>
</reference>
<gene>
    <name evidence="2" type="ORF">A8C32_09915</name>
</gene>
<feature type="transmembrane region" description="Helical" evidence="1">
    <location>
        <begin position="131"/>
        <end position="150"/>
    </location>
</feature>
<feature type="transmembrane region" description="Helical" evidence="1">
    <location>
        <begin position="6"/>
        <end position="28"/>
    </location>
</feature>
<feature type="transmembrane region" description="Helical" evidence="1">
    <location>
        <begin position="64"/>
        <end position="83"/>
    </location>
</feature>
<feature type="transmembrane region" description="Helical" evidence="1">
    <location>
        <begin position="40"/>
        <end position="58"/>
    </location>
</feature>